<keyword evidence="1" id="KW-0812">Transmembrane</keyword>
<keyword evidence="1" id="KW-0472">Membrane</keyword>
<feature type="transmembrane region" description="Helical" evidence="1">
    <location>
        <begin position="303"/>
        <end position="322"/>
    </location>
</feature>
<dbReference type="Proteomes" id="UP000298030">
    <property type="component" value="Unassembled WGS sequence"/>
</dbReference>
<feature type="transmembrane region" description="Helical" evidence="1">
    <location>
        <begin position="208"/>
        <end position="225"/>
    </location>
</feature>
<feature type="transmembrane region" description="Helical" evidence="1">
    <location>
        <begin position="143"/>
        <end position="166"/>
    </location>
</feature>
<accession>A0A4Y7S2F3</accession>
<evidence type="ECO:0000313" key="2">
    <source>
        <dbReference type="EMBL" id="TEB15511.1"/>
    </source>
</evidence>
<keyword evidence="1" id="KW-1133">Transmembrane helix</keyword>
<proteinExistence type="predicted"/>
<feature type="transmembrane region" description="Helical" evidence="1">
    <location>
        <begin position="46"/>
        <end position="69"/>
    </location>
</feature>
<gene>
    <name evidence="2" type="ORF">FA13DRAFT_834019</name>
</gene>
<feature type="transmembrane region" description="Helical" evidence="1">
    <location>
        <begin position="96"/>
        <end position="122"/>
    </location>
</feature>
<feature type="transmembrane region" description="Helical" evidence="1">
    <location>
        <begin position="172"/>
        <end position="196"/>
    </location>
</feature>
<evidence type="ECO:0000313" key="3">
    <source>
        <dbReference type="Proteomes" id="UP000298030"/>
    </source>
</evidence>
<reference evidence="2 3" key="1">
    <citation type="journal article" date="2019" name="Nat. Ecol. Evol.">
        <title>Megaphylogeny resolves global patterns of mushroom evolution.</title>
        <authorList>
            <person name="Varga T."/>
            <person name="Krizsan K."/>
            <person name="Foldi C."/>
            <person name="Dima B."/>
            <person name="Sanchez-Garcia M."/>
            <person name="Sanchez-Ramirez S."/>
            <person name="Szollosi G.J."/>
            <person name="Szarkandi J.G."/>
            <person name="Papp V."/>
            <person name="Albert L."/>
            <person name="Andreopoulos W."/>
            <person name="Angelini C."/>
            <person name="Antonin V."/>
            <person name="Barry K.W."/>
            <person name="Bougher N.L."/>
            <person name="Buchanan P."/>
            <person name="Buyck B."/>
            <person name="Bense V."/>
            <person name="Catcheside P."/>
            <person name="Chovatia M."/>
            <person name="Cooper J."/>
            <person name="Damon W."/>
            <person name="Desjardin D."/>
            <person name="Finy P."/>
            <person name="Geml J."/>
            <person name="Haridas S."/>
            <person name="Hughes K."/>
            <person name="Justo A."/>
            <person name="Karasinski D."/>
            <person name="Kautmanova I."/>
            <person name="Kiss B."/>
            <person name="Kocsube S."/>
            <person name="Kotiranta H."/>
            <person name="LaButti K.M."/>
            <person name="Lechner B.E."/>
            <person name="Liimatainen K."/>
            <person name="Lipzen A."/>
            <person name="Lukacs Z."/>
            <person name="Mihaltcheva S."/>
            <person name="Morgado L.N."/>
            <person name="Niskanen T."/>
            <person name="Noordeloos M.E."/>
            <person name="Ohm R.A."/>
            <person name="Ortiz-Santana B."/>
            <person name="Ovrebo C."/>
            <person name="Racz N."/>
            <person name="Riley R."/>
            <person name="Savchenko A."/>
            <person name="Shiryaev A."/>
            <person name="Soop K."/>
            <person name="Spirin V."/>
            <person name="Szebenyi C."/>
            <person name="Tomsovsky M."/>
            <person name="Tulloss R.E."/>
            <person name="Uehling J."/>
            <person name="Grigoriev I.V."/>
            <person name="Vagvolgyi C."/>
            <person name="Papp T."/>
            <person name="Martin F.M."/>
            <person name="Miettinen O."/>
            <person name="Hibbett D.S."/>
            <person name="Nagy L.G."/>
        </authorList>
    </citation>
    <scope>NUCLEOTIDE SEQUENCE [LARGE SCALE GENOMIC DNA]</scope>
    <source>
        <strain evidence="2 3">FP101781</strain>
    </source>
</reference>
<name>A0A4Y7S2F3_COPMI</name>
<feature type="transmembrane region" description="Helical" evidence="1">
    <location>
        <begin position="231"/>
        <end position="251"/>
    </location>
</feature>
<dbReference type="AlphaFoldDB" id="A0A4Y7S2F3"/>
<comment type="caution">
    <text evidence="2">The sequence shown here is derived from an EMBL/GenBank/DDBJ whole genome shotgun (WGS) entry which is preliminary data.</text>
</comment>
<feature type="transmembrane region" description="Helical" evidence="1">
    <location>
        <begin position="271"/>
        <end position="291"/>
    </location>
</feature>
<keyword evidence="3" id="KW-1185">Reference proteome</keyword>
<organism evidence="2 3">
    <name type="scientific">Coprinellus micaceus</name>
    <name type="common">Glistening ink-cap mushroom</name>
    <name type="synonym">Coprinus micaceus</name>
    <dbReference type="NCBI Taxonomy" id="71717"/>
    <lineage>
        <taxon>Eukaryota</taxon>
        <taxon>Fungi</taxon>
        <taxon>Dikarya</taxon>
        <taxon>Basidiomycota</taxon>
        <taxon>Agaricomycotina</taxon>
        <taxon>Agaricomycetes</taxon>
        <taxon>Agaricomycetidae</taxon>
        <taxon>Agaricales</taxon>
        <taxon>Agaricineae</taxon>
        <taxon>Psathyrellaceae</taxon>
        <taxon>Coprinellus</taxon>
    </lineage>
</organism>
<dbReference type="EMBL" id="QPFP01000353">
    <property type="protein sequence ID" value="TEB15511.1"/>
    <property type="molecule type" value="Genomic_DNA"/>
</dbReference>
<evidence type="ECO:0000256" key="1">
    <source>
        <dbReference type="SAM" id="Phobius"/>
    </source>
</evidence>
<protein>
    <submittedName>
        <fullName evidence="2">Uncharacterized protein</fullName>
    </submittedName>
</protein>
<sequence>MERQTHGSQPAIEEEPKSAVTLSVAGPLFRTPVVAANQQLWDTDKALYLTAFYNQFCNIIMMAAVLAFMNDLLSNNTIDAVLFKEPSTLHHTRYTFYSLGLMMGLLAVALNVGVGAIAAVNAALTCHFTIYPPENKPSMEVRVLFCMLVMFVAFFLSGISLLLLSVKFDLPFTIVLAVLFFAAIVIAAFQFIARYGMKWIDALLGKPLHFFSVIASTAAFIVDITRPDPSSWYTISAYGFTMLYHVVAVLYGDRERRTIPGQFKRPRRIAAFCVTLLAVAWVGCVAVTMAWRLHHSKADRSLRYVLVTLAGVEALLLGAIAVKDWSEIARAFRPPQQAGSAQDAVERGARTTQS</sequence>